<evidence type="ECO:0000313" key="1">
    <source>
        <dbReference type="EMBL" id="GGJ46780.1"/>
    </source>
</evidence>
<reference evidence="1" key="1">
    <citation type="journal article" date="2014" name="Int. J. Syst. Evol. Microbiol.">
        <title>Complete genome sequence of Corynebacterium casei LMG S-19264T (=DSM 44701T), isolated from a smear-ripened cheese.</title>
        <authorList>
            <consortium name="US DOE Joint Genome Institute (JGI-PGF)"/>
            <person name="Walter F."/>
            <person name="Albersmeier A."/>
            <person name="Kalinowski J."/>
            <person name="Ruckert C."/>
        </authorList>
    </citation>
    <scope>NUCLEOTIDE SEQUENCE</scope>
    <source>
        <strain evidence="1">CGMCC 4.7272</strain>
    </source>
</reference>
<sequence>MFVGSGSVNLKSAPDPTMARCFVSPSGTDILPGAPQATLRFMRRSFRRVQALSGIQGTLRNRCDQAT</sequence>
<evidence type="ECO:0000313" key="2">
    <source>
        <dbReference type="Proteomes" id="UP000625682"/>
    </source>
</evidence>
<dbReference type="AlphaFoldDB" id="A0A917L601"/>
<keyword evidence="2" id="KW-1185">Reference proteome</keyword>
<organism evidence="1 2">
    <name type="scientific">Streptomyces lacrimifluminis</name>
    <dbReference type="NCBI Taxonomy" id="1500077"/>
    <lineage>
        <taxon>Bacteria</taxon>
        <taxon>Bacillati</taxon>
        <taxon>Actinomycetota</taxon>
        <taxon>Actinomycetes</taxon>
        <taxon>Kitasatosporales</taxon>
        <taxon>Streptomycetaceae</taxon>
        <taxon>Streptomyces</taxon>
    </lineage>
</organism>
<dbReference type="Proteomes" id="UP000625682">
    <property type="component" value="Unassembled WGS sequence"/>
</dbReference>
<dbReference type="EMBL" id="BMMU01000017">
    <property type="protein sequence ID" value="GGJ46780.1"/>
    <property type="molecule type" value="Genomic_DNA"/>
</dbReference>
<name>A0A917L601_9ACTN</name>
<gene>
    <name evidence="1" type="ORF">GCM10012282_49620</name>
</gene>
<comment type="caution">
    <text evidence="1">The sequence shown here is derived from an EMBL/GenBank/DDBJ whole genome shotgun (WGS) entry which is preliminary data.</text>
</comment>
<accession>A0A917L601</accession>
<proteinExistence type="predicted"/>
<protein>
    <submittedName>
        <fullName evidence="1">Uncharacterized protein</fullName>
    </submittedName>
</protein>
<reference evidence="1" key="2">
    <citation type="submission" date="2020-09" db="EMBL/GenBank/DDBJ databases">
        <authorList>
            <person name="Sun Q."/>
            <person name="Zhou Y."/>
        </authorList>
    </citation>
    <scope>NUCLEOTIDE SEQUENCE</scope>
    <source>
        <strain evidence="1">CGMCC 4.7272</strain>
    </source>
</reference>